<reference evidence="1 2" key="1">
    <citation type="submission" date="2018-08" db="EMBL/GenBank/DDBJ databases">
        <title>Survival mechanisms of Campylobacter hepaticus identified by genomic analysis and comparative transcriptomic analysis of in vivo and in vitro derived bacteria.</title>
        <authorList>
            <person name="Van T.T.H."/>
            <person name="Moore R.J."/>
        </authorList>
    </citation>
    <scope>NUCLEOTIDE SEQUENCE [LARGE SCALE GENOMIC DNA]</scope>
    <source>
        <strain evidence="1 2">54L</strain>
    </source>
</reference>
<sequence>MRTNPFSSSKKIILSLTTISCLNSPALGQISGPSYAFKFNFENHNYYYYALLGYYPNTQIRINGNESTNTLYLGRYAYINQDEKVILARAASDENLIIDKIINKGIIHGALNIQNQQDINNGSINVNTIDNQGYIRNIYIGIWKENQGSIKLDSFKNSGLIYHPNDNGILFEGKDVKIGSFINTGIISGNKNDKASLSIGQGNQGNNRNDNIDINFFLNKGLIGGEHSKYGILFNGDNTDTHKDKFKINHLINQGLIYSKDNAILFNNITLKNFINTGTIEAKDQMALHISSYQATKIENFINTGTIKANNSGAITLDRQSNSQLTISNFFNKGEISGKVGIALRARTIKNLINAGNIKSTHTEAGAISVLTFYENGAHINNLINTGTIDSQGRGIIVELGTSIDFLYHAGTIKSEKDGIVFFAHGAAGNKAKIGDIIIAKDSNIKAQENAINVEIIGSGANNGKTISVGSIKVQKGAKVHGEKTGIHIGSQNGSKKSLGQLIIAGEVSGEEAIMIEGIIKANHETSKTTSHSLNDEENQAAIIIEESGKIISTNGKADIINKGTVQGHIINKSSNTISLEN</sequence>
<accession>A0A424YYQ8</accession>
<name>A0A424YYQ8_9BACT</name>
<evidence type="ECO:0008006" key="3">
    <source>
        <dbReference type="Google" id="ProtNLM"/>
    </source>
</evidence>
<gene>
    <name evidence="1" type="ORF">DZD40_06990</name>
</gene>
<dbReference type="EMBL" id="QURW01000022">
    <property type="protein sequence ID" value="RQD86227.1"/>
    <property type="molecule type" value="Genomic_DNA"/>
</dbReference>
<dbReference type="RefSeq" id="WP_124134647.1">
    <property type="nucleotide sequence ID" value="NZ_QURW01000022.1"/>
</dbReference>
<evidence type="ECO:0000313" key="1">
    <source>
        <dbReference type="EMBL" id="RQD86227.1"/>
    </source>
</evidence>
<organism evidence="1 2">
    <name type="scientific">Campylobacter hepaticus</name>
    <dbReference type="NCBI Taxonomy" id="1813019"/>
    <lineage>
        <taxon>Bacteria</taxon>
        <taxon>Pseudomonadati</taxon>
        <taxon>Campylobacterota</taxon>
        <taxon>Epsilonproteobacteria</taxon>
        <taxon>Campylobacterales</taxon>
        <taxon>Campylobacteraceae</taxon>
        <taxon>Campylobacter</taxon>
    </lineage>
</organism>
<proteinExistence type="predicted"/>
<protein>
    <recommendedName>
        <fullName evidence="3">Autotransporter outer membrane beta-barrel domain-containing protein</fullName>
    </recommendedName>
</protein>
<evidence type="ECO:0000313" key="2">
    <source>
        <dbReference type="Proteomes" id="UP000286095"/>
    </source>
</evidence>
<dbReference type="AlphaFoldDB" id="A0A424YYQ8"/>
<dbReference type="Proteomes" id="UP000286095">
    <property type="component" value="Unassembled WGS sequence"/>
</dbReference>
<comment type="caution">
    <text evidence="1">The sequence shown here is derived from an EMBL/GenBank/DDBJ whole genome shotgun (WGS) entry which is preliminary data.</text>
</comment>